<evidence type="ECO:0000313" key="3">
    <source>
        <dbReference type="Proteomes" id="UP000807115"/>
    </source>
</evidence>
<proteinExistence type="predicted"/>
<organism evidence="2 3">
    <name type="scientific">Sorghum bicolor</name>
    <name type="common">Sorghum</name>
    <name type="synonym">Sorghum vulgare</name>
    <dbReference type="NCBI Taxonomy" id="4558"/>
    <lineage>
        <taxon>Eukaryota</taxon>
        <taxon>Viridiplantae</taxon>
        <taxon>Streptophyta</taxon>
        <taxon>Embryophyta</taxon>
        <taxon>Tracheophyta</taxon>
        <taxon>Spermatophyta</taxon>
        <taxon>Magnoliopsida</taxon>
        <taxon>Liliopsida</taxon>
        <taxon>Poales</taxon>
        <taxon>Poaceae</taxon>
        <taxon>PACMAD clade</taxon>
        <taxon>Panicoideae</taxon>
        <taxon>Andropogonodae</taxon>
        <taxon>Andropogoneae</taxon>
        <taxon>Sorghinae</taxon>
        <taxon>Sorghum</taxon>
    </lineage>
</organism>
<feature type="region of interest" description="Disordered" evidence="1">
    <location>
        <begin position="1"/>
        <end position="21"/>
    </location>
</feature>
<comment type="caution">
    <text evidence="2">The sequence shown here is derived from an EMBL/GenBank/DDBJ whole genome shotgun (WGS) entry which is preliminary data.</text>
</comment>
<protein>
    <submittedName>
        <fullName evidence="2">Uncharacterized protein</fullName>
    </submittedName>
</protein>
<accession>A0A921RIJ7</accession>
<reference evidence="2" key="1">
    <citation type="journal article" date="2019" name="BMC Genomics">
        <title>A new reference genome for Sorghum bicolor reveals high levels of sequence similarity between sweet and grain genotypes: implications for the genetics of sugar metabolism.</title>
        <authorList>
            <person name="Cooper E.A."/>
            <person name="Brenton Z.W."/>
            <person name="Flinn B.S."/>
            <person name="Jenkins J."/>
            <person name="Shu S."/>
            <person name="Flowers D."/>
            <person name="Luo F."/>
            <person name="Wang Y."/>
            <person name="Xia P."/>
            <person name="Barry K."/>
            <person name="Daum C."/>
            <person name="Lipzen A."/>
            <person name="Yoshinaga Y."/>
            <person name="Schmutz J."/>
            <person name="Saski C."/>
            <person name="Vermerris W."/>
            <person name="Kresovich S."/>
        </authorList>
    </citation>
    <scope>NUCLEOTIDE SEQUENCE</scope>
</reference>
<dbReference type="Proteomes" id="UP000807115">
    <property type="component" value="Chromosome 3"/>
</dbReference>
<name>A0A921RIJ7_SORBI</name>
<dbReference type="AlphaFoldDB" id="A0A921RIJ7"/>
<dbReference type="EMBL" id="CM027682">
    <property type="protein sequence ID" value="KAG0540946.1"/>
    <property type="molecule type" value="Genomic_DNA"/>
</dbReference>
<sequence length="91" mass="10124">MPGPRAPKGRSRSPIAVESGACAIRKGATSSSRRLRGSEPHVGSSRLLRLRARPRRLSLSLSLSRARARRRRTRRLSNSTNRLCSCRIEFG</sequence>
<gene>
    <name evidence="2" type="ORF">BDA96_03G453400</name>
</gene>
<evidence type="ECO:0000313" key="2">
    <source>
        <dbReference type="EMBL" id="KAG0540946.1"/>
    </source>
</evidence>
<evidence type="ECO:0000256" key="1">
    <source>
        <dbReference type="SAM" id="MobiDB-lite"/>
    </source>
</evidence>
<reference evidence="2" key="2">
    <citation type="submission" date="2020-10" db="EMBL/GenBank/DDBJ databases">
        <authorList>
            <person name="Cooper E.A."/>
            <person name="Brenton Z.W."/>
            <person name="Flinn B.S."/>
            <person name="Jenkins J."/>
            <person name="Shu S."/>
            <person name="Flowers D."/>
            <person name="Luo F."/>
            <person name="Wang Y."/>
            <person name="Xia P."/>
            <person name="Barry K."/>
            <person name="Daum C."/>
            <person name="Lipzen A."/>
            <person name="Yoshinaga Y."/>
            <person name="Schmutz J."/>
            <person name="Saski C."/>
            <person name="Vermerris W."/>
            <person name="Kresovich S."/>
        </authorList>
    </citation>
    <scope>NUCLEOTIDE SEQUENCE</scope>
</reference>